<name>A0A9P0N343_SPOLI</name>
<reference evidence="2" key="1">
    <citation type="submission" date="2022-02" db="EMBL/GenBank/DDBJ databases">
        <authorList>
            <person name="King R."/>
        </authorList>
    </citation>
    <scope>NUCLEOTIDE SEQUENCE</scope>
</reference>
<proteinExistence type="predicted"/>
<evidence type="ECO:0000313" key="2">
    <source>
        <dbReference type="EMBL" id="CAH1639832.1"/>
    </source>
</evidence>
<organism evidence="2 3">
    <name type="scientific">Spodoptera littoralis</name>
    <name type="common">Egyptian cotton leafworm</name>
    <dbReference type="NCBI Taxonomy" id="7109"/>
    <lineage>
        <taxon>Eukaryota</taxon>
        <taxon>Metazoa</taxon>
        <taxon>Ecdysozoa</taxon>
        <taxon>Arthropoda</taxon>
        <taxon>Hexapoda</taxon>
        <taxon>Insecta</taxon>
        <taxon>Pterygota</taxon>
        <taxon>Neoptera</taxon>
        <taxon>Endopterygota</taxon>
        <taxon>Lepidoptera</taxon>
        <taxon>Glossata</taxon>
        <taxon>Ditrysia</taxon>
        <taxon>Noctuoidea</taxon>
        <taxon>Noctuidae</taxon>
        <taxon>Amphipyrinae</taxon>
        <taxon>Spodoptera</taxon>
    </lineage>
</organism>
<dbReference type="AlphaFoldDB" id="A0A9P0N343"/>
<evidence type="ECO:0000313" key="3">
    <source>
        <dbReference type="Proteomes" id="UP001153321"/>
    </source>
</evidence>
<keyword evidence="3" id="KW-1185">Reference proteome</keyword>
<sequence length="191" mass="21829">MEDAEDDGSLKDGEETVKIDSQPDFQEIKPDSGSDDPQYNEESVQVDRTALESILNVSSRLQSLVQRNKKSMSLINFGHQSYKDKQAIAKEARSQRVGAIRPPQRFILDNAAIVLNKPLDYVLQYFYMLLDINQETENVVSSIFKIMKRVYIPALQACQGWGCLNPPNPKSQETIKSYISKIMMFVDYLER</sequence>
<accession>A0A9P0N343</accession>
<evidence type="ECO:0000256" key="1">
    <source>
        <dbReference type="SAM" id="MobiDB-lite"/>
    </source>
</evidence>
<protein>
    <submittedName>
        <fullName evidence="2">Uncharacterized protein</fullName>
    </submittedName>
</protein>
<feature type="region of interest" description="Disordered" evidence="1">
    <location>
        <begin position="1"/>
        <end position="43"/>
    </location>
</feature>
<dbReference type="Proteomes" id="UP001153321">
    <property type="component" value="Chromosome 2"/>
</dbReference>
<gene>
    <name evidence="2" type="ORF">SPLIT_LOCUS5188</name>
</gene>
<feature type="compositionally biased region" description="Basic and acidic residues" evidence="1">
    <location>
        <begin position="8"/>
        <end position="18"/>
    </location>
</feature>
<dbReference type="EMBL" id="LR824533">
    <property type="protein sequence ID" value="CAH1639832.1"/>
    <property type="molecule type" value="Genomic_DNA"/>
</dbReference>